<feature type="domain" description="RagB/SusD" evidence="5">
    <location>
        <begin position="301"/>
        <end position="586"/>
    </location>
</feature>
<organism evidence="7">
    <name type="scientific">termite gut metagenome</name>
    <dbReference type="NCBI Taxonomy" id="433724"/>
    <lineage>
        <taxon>unclassified sequences</taxon>
        <taxon>metagenomes</taxon>
        <taxon>organismal metagenomes</taxon>
    </lineage>
</organism>
<keyword evidence="2" id="KW-0732">Signal</keyword>
<sequence>MWVLLAMLTFTNCNDADFLTEKPETFYTVDNAFSTSEQVDQVLVACYSHIRVMYCMTEESVTAWAFRGGNGTDMYDVATIRRSTRFNDYGMLNTSNEVFYTNYSHWYQLISKANLALYAAELPQIMWASAADKTYSVAQARFFRAFCYRNLGELYGGVPIVTEITTKPRYDFERASRVETYQFAIDELEAILNDLPETAVQPGRLVKGAAQHNLCQLYLDKGLALEETGNTSEAKTAYDKSISYGNLLIDGSLYSLMTERFGSRKSENPDFYFASSEADQQPNRLYSAAGYTFEGNVYWDLFQEGNQNYQEGNKEAIWVAQIDYAAYKTEDGQSKLQYSREFGPVFRDPMSAHLNGTLEDVGGRGIVQVMPTMYTRDVIYEGKWGEDLRNSESVFRRTFLGNQTTSAYFGKPVPWSVIYRDGESKDAVDAAKTQCFPVSCKIATDKYIGISDGENRSNLFRDEYLIRLPETILLRAEAKMRAGDNTGAAADINLLRARAKCSYMVQASEVNVELILDERARELVYEECRWNTLLRMGGTIAVDRIKKYAYWDDPRATLNRNFNLWPIPQVVIDTNKDIVMAQNPGWN</sequence>
<evidence type="ECO:0000256" key="1">
    <source>
        <dbReference type="ARBA" id="ARBA00004442"/>
    </source>
</evidence>
<dbReference type="Pfam" id="PF07980">
    <property type="entry name" value="SusD_RagB"/>
    <property type="match status" value="1"/>
</dbReference>
<dbReference type="EMBL" id="SNRY01000409">
    <property type="protein sequence ID" value="KAA6341146.1"/>
    <property type="molecule type" value="Genomic_DNA"/>
</dbReference>
<dbReference type="SUPFAM" id="SSF48452">
    <property type="entry name" value="TPR-like"/>
    <property type="match status" value="1"/>
</dbReference>
<reference evidence="7" key="1">
    <citation type="submission" date="2019-03" db="EMBL/GenBank/DDBJ databases">
        <title>Single cell metagenomics reveals metabolic interactions within the superorganism composed of flagellate Streblomastix strix and complex community of Bacteroidetes bacteria on its surface.</title>
        <authorList>
            <person name="Treitli S.C."/>
            <person name="Kolisko M."/>
            <person name="Husnik F."/>
            <person name="Keeling P."/>
            <person name="Hampl V."/>
        </authorList>
    </citation>
    <scope>NUCLEOTIDE SEQUENCE</scope>
    <source>
        <strain evidence="7">STM</strain>
    </source>
</reference>
<dbReference type="GO" id="GO:0009279">
    <property type="term" value="C:cell outer membrane"/>
    <property type="evidence" value="ECO:0007669"/>
    <property type="project" value="UniProtKB-SubCell"/>
</dbReference>
<keyword evidence="4" id="KW-0998">Cell outer membrane</keyword>
<evidence type="ECO:0000259" key="5">
    <source>
        <dbReference type="Pfam" id="PF07980"/>
    </source>
</evidence>
<dbReference type="Pfam" id="PF14322">
    <property type="entry name" value="SusD-like_3"/>
    <property type="match status" value="1"/>
</dbReference>
<evidence type="ECO:0000256" key="4">
    <source>
        <dbReference type="ARBA" id="ARBA00023237"/>
    </source>
</evidence>
<proteinExistence type="predicted"/>
<feature type="domain" description="SusD-like N-terminal" evidence="6">
    <location>
        <begin position="17"/>
        <end position="219"/>
    </location>
</feature>
<protein>
    <submittedName>
        <fullName evidence="7">RagB/SusD family nutrient uptake outer membrane protein</fullName>
    </submittedName>
</protein>
<comment type="subcellular location">
    <subcellularLocation>
        <location evidence="1">Cell outer membrane</location>
    </subcellularLocation>
</comment>
<gene>
    <name evidence="7" type="ORF">EZS27_011032</name>
</gene>
<dbReference type="InterPro" id="IPR011990">
    <property type="entry name" value="TPR-like_helical_dom_sf"/>
</dbReference>
<dbReference type="Gene3D" id="1.25.40.390">
    <property type="match status" value="1"/>
</dbReference>
<comment type="caution">
    <text evidence="7">The sequence shown here is derived from an EMBL/GenBank/DDBJ whole genome shotgun (WGS) entry which is preliminary data.</text>
</comment>
<name>A0A5J4S504_9ZZZZ</name>
<dbReference type="InterPro" id="IPR012944">
    <property type="entry name" value="SusD_RagB_dom"/>
</dbReference>
<keyword evidence="3" id="KW-0472">Membrane</keyword>
<evidence type="ECO:0000256" key="2">
    <source>
        <dbReference type="ARBA" id="ARBA00022729"/>
    </source>
</evidence>
<dbReference type="AlphaFoldDB" id="A0A5J4S504"/>
<evidence type="ECO:0000259" key="6">
    <source>
        <dbReference type="Pfam" id="PF14322"/>
    </source>
</evidence>
<evidence type="ECO:0000256" key="3">
    <source>
        <dbReference type="ARBA" id="ARBA00023136"/>
    </source>
</evidence>
<accession>A0A5J4S504</accession>
<dbReference type="InterPro" id="IPR033985">
    <property type="entry name" value="SusD-like_N"/>
</dbReference>
<evidence type="ECO:0000313" key="7">
    <source>
        <dbReference type="EMBL" id="KAA6341146.1"/>
    </source>
</evidence>